<dbReference type="AlphaFoldDB" id="A0A2P1P765"/>
<evidence type="ECO:0000256" key="1">
    <source>
        <dbReference type="ARBA" id="ARBA00010584"/>
    </source>
</evidence>
<dbReference type="GO" id="GO:0046983">
    <property type="term" value="F:protein dimerization activity"/>
    <property type="evidence" value="ECO:0007669"/>
    <property type="project" value="InterPro"/>
</dbReference>
<comment type="similarity">
    <text evidence="1">Belongs to the aspartate-semialdehyde dehydrogenase family.</text>
</comment>
<evidence type="ECO:0000259" key="14">
    <source>
        <dbReference type="SMART" id="SM00859"/>
    </source>
</evidence>
<dbReference type="RefSeq" id="WP_106873971.1">
    <property type="nucleotide sequence ID" value="NZ_CP027845.1"/>
</dbReference>
<protein>
    <recommendedName>
        <fullName evidence="3 12">Aspartate-semialdehyde dehydrogenase</fullName>
        <ecNumber evidence="3 12">1.2.1.11</ecNumber>
    </recommendedName>
</protein>
<dbReference type="GO" id="GO:0050661">
    <property type="term" value="F:NADP binding"/>
    <property type="evidence" value="ECO:0007669"/>
    <property type="project" value="InterPro"/>
</dbReference>
<dbReference type="GO" id="GO:0051287">
    <property type="term" value="F:NAD binding"/>
    <property type="evidence" value="ECO:0007669"/>
    <property type="project" value="InterPro"/>
</dbReference>
<evidence type="ECO:0000256" key="13">
    <source>
        <dbReference type="PIRSR" id="PIRSR000148-1"/>
    </source>
</evidence>
<comment type="subunit">
    <text evidence="2">Homodimer.</text>
</comment>
<dbReference type="GO" id="GO:0009086">
    <property type="term" value="P:methionine biosynthetic process"/>
    <property type="evidence" value="ECO:0007669"/>
    <property type="project" value="UniProtKB-UniRule"/>
</dbReference>
<proteinExistence type="inferred from homology"/>
<dbReference type="Pfam" id="PF02774">
    <property type="entry name" value="Semialdhyde_dhC"/>
    <property type="match status" value="1"/>
</dbReference>
<dbReference type="GO" id="GO:0009097">
    <property type="term" value="P:isoleucine biosynthetic process"/>
    <property type="evidence" value="ECO:0007669"/>
    <property type="project" value="UniProtKB-UniRule"/>
</dbReference>
<dbReference type="OrthoDB" id="9805684at2"/>
<dbReference type="InterPro" id="IPR036291">
    <property type="entry name" value="NAD(P)-bd_dom_sf"/>
</dbReference>
<evidence type="ECO:0000256" key="5">
    <source>
        <dbReference type="ARBA" id="ARBA00022697"/>
    </source>
</evidence>
<keyword evidence="7" id="KW-0220">Diaminopimelate biosynthesis</keyword>
<dbReference type="Pfam" id="PF01118">
    <property type="entry name" value="Semialdhyde_dh"/>
    <property type="match status" value="1"/>
</dbReference>
<evidence type="ECO:0000256" key="7">
    <source>
        <dbReference type="ARBA" id="ARBA00022915"/>
    </source>
</evidence>
<dbReference type="InterPro" id="IPR000534">
    <property type="entry name" value="Semialdehyde_DH_NAD-bd"/>
</dbReference>
<dbReference type="PANTHER" id="PTHR46278:SF2">
    <property type="entry name" value="ASPARTATE-SEMIALDEHYDE DEHYDROGENASE"/>
    <property type="match status" value="1"/>
</dbReference>
<sequence>MTKKYNVAVVGASGAVGKETLEILAERKFPINKIFAIASDNSLGKKISFGDESLHIDMIDDINWDEIDIIFTAAGSKVTNIITSKNLSKAIIIDKTSVYRLDEQVPLVVPEVNANYIRFYKKKNIISNPNCCVIPLALTLQPLSKVSPIKRVVISTYQSVSGAGKNAMEALYNQTRKKFVYTEDEEQNEQNYAFNVIAKIGPVEDNGYTGEENKIIKELQRILGDKIQITATSVRVPVFVGHSFSINVEFTDDIKINDLKDSLKQNPWIVLQDEHVEPADISGTDHVFVSRLRKDTSHPKAFNMWIVSDNLRRGAALNSVQIAEKLISML</sequence>
<keyword evidence="8" id="KW-0560">Oxidoreductase</keyword>
<feature type="domain" description="Semialdehyde dehydrogenase NAD-binding" evidence="14">
    <location>
        <begin position="6"/>
        <end position="120"/>
    </location>
</feature>
<evidence type="ECO:0000256" key="9">
    <source>
        <dbReference type="ARBA" id="ARBA00023154"/>
    </source>
</evidence>
<dbReference type="KEGG" id="ptc:phytr_1370"/>
<evidence type="ECO:0000256" key="2">
    <source>
        <dbReference type="ARBA" id="ARBA00011738"/>
    </source>
</evidence>
<reference evidence="15 16" key="1">
    <citation type="submission" date="2018-03" db="EMBL/GenBank/DDBJ databases">
        <title>A gene transfer event suggests a long-term partnership between eustigmatophyte algae and a novel lineage of endosymbiotic bacteria.</title>
        <authorList>
            <person name="Yurchenko T."/>
            <person name="Sevcikova T."/>
            <person name="Pribyl P."/>
            <person name="El Karkouri K."/>
            <person name="Klimes V."/>
            <person name="Amaral R."/>
            <person name="Zbrankova V."/>
            <person name="Kim E."/>
            <person name="Raoult D."/>
            <person name="Santos L.M.A."/>
            <person name="Elias M."/>
        </authorList>
    </citation>
    <scope>NUCLEOTIDE SEQUENCE [LARGE SCALE GENOMIC DNA]</scope>
    <source>
        <strain evidence="15">CCALA 838</strain>
    </source>
</reference>
<dbReference type="GO" id="GO:0009088">
    <property type="term" value="P:threonine biosynthetic process"/>
    <property type="evidence" value="ECO:0007669"/>
    <property type="project" value="UniProtKB-UniRule"/>
</dbReference>
<dbReference type="NCBIfam" id="NF011456">
    <property type="entry name" value="PRK14874.1"/>
    <property type="match status" value="1"/>
</dbReference>
<evidence type="ECO:0000256" key="10">
    <source>
        <dbReference type="ARBA" id="ARBA00023167"/>
    </source>
</evidence>
<dbReference type="EMBL" id="CP027845">
    <property type="protein sequence ID" value="AVP87096.1"/>
    <property type="molecule type" value="Genomic_DNA"/>
</dbReference>
<keyword evidence="6" id="KW-0521">NADP</keyword>
<accession>A0A2P1P765</accession>
<dbReference type="InterPro" id="IPR012280">
    <property type="entry name" value="Semialdhyde_DH_dimer_dom"/>
</dbReference>
<evidence type="ECO:0000256" key="11">
    <source>
        <dbReference type="ARBA" id="ARBA00047891"/>
    </source>
</evidence>
<keyword evidence="4" id="KW-0028">Amino-acid biosynthesis</keyword>
<evidence type="ECO:0000256" key="6">
    <source>
        <dbReference type="ARBA" id="ARBA00022857"/>
    </source>
</evidence>
<dbReference type="CDD" id="cd18131">
    <property type="entry name" value="ASADH_C_bac_euk_like"/>
    <property type="match status" value="1"/>
</dbReference>
<organism evidence="15 16">
    <name type="scientific">Candidatus Phycorickettsia trachydisci</name>
    <dbReference type="NCBI Taxonomy" id="2115978"/>
    <lineage>
        <taxon>Bacteria</taxon>
        <taxon>Pseudomonadati</taxon>
        <taxon>Pseudomonadota</taxon>
        <taxon>Alphaproteobacteria</taxon>
        <taxon>Rickettsiales</taxon>
        <taxon>Rickettsiaceae</taxon>
        <taxon>Candidatus Phycorickettsia</taxon>
    </lineage>
</organism>
<evidence type="ECO:0000313" key="15">
    <source>
        <dbReference type="EMBL" id="AVP87096.1"/>
    </source>
</evidence>
<comment type="catalytic activity">
    <reaction evidence="11">
        <text>L-aspartate 4-semialdehyde + phosphate + NADP(+) = 4-phospho-L-aspartate + NADPH + H(+)</text>
        <dbReference type="Rhea" id="RHEA:24284"/>
        <dbReference type="ChEBI" id="CHEBI:15378"/>
        <dbReference type="ChEBI" id="CHEBI:43474"/>
        <dbReference type="ChEBI" id="CHEBI:57535"/>
        <dbReference type="ChEBI" id="CHEBI:57783"/>
        <dbReference type="ChEBI" id="CHEBI:58349"/>
        <dbReference type="ChEBI" id="CHEBI:537519"/>
        <dbReference type="EC" id="1.2.1.11"/>
    </reaction>
</comment>
<feature type="active site" description="Proton acceptor" evidence="13">
    <location>
        <position position="242"/>
    </location>
</feature>
<dbReference type="SUPFAM" id="SSF51735">
    <property type="entry name" value="NAD(P)-binding Rossmann-fold domains"/>
    <property type="match status" value="1"/>
</dbReference>
<dbReference type="NCBIfam" id="TIGR01296">
    <property type="entry name" value="asd_B"/>
    <property type="match status" value="1"/>
</dbReference>
<dbReference type="EC" id="1.2.1.11" evidence="3 12"/>
<dbReference type="Proteomes" id="UP000241762">
    <property type="component" value="Chromosome"/>
</dbReference>
<dbReference type="GO" id="GO:0004073">
    <property type="term" value="F:aspartate-semialdehyde dehydrogenase activity"/>
    <property type="evidence" value="ECO:0007669"/>
    <property type="project" value="UniProtKB-UniRule"/>
</dbReference>
<dbReference type="Gene3D" id="3.40.50.720">
    <property type="entry name" value="NAD(P)-binding Rossmann-like Domain"/>
    <property type="match status" value="1"/>
</dbReference>
<evidence type="ECO:0000256" key="8">
    <source>
        <dbReference type="ARBA" id="ARBA00023002"/>
    </source>
</evidence>
<keyword evidence="16" id="KW-1185">Reference proteome</keyword>
<dbReference type="GO" id="GO:0019877">
    <property type="term" value="P:diaminopimelate biosynthetic process"/>
    <property type="evidence" value="ECO:0007669"/>
    <property type="project" value="UniProtKB-KW"/>
</dbReference>
<keyword evidence="10" id="KW-0486">Methionine biosynthesis</keyword>
<dbReference type="PANTHER" id="PTHR46278">
    <property type="entry name" value="DEHYDROGENASE, PUTATIVE-RELATED"/>
    <property type="match status" value="1"/>
</dbReference>
<evidence type="ECO:0000256" key="3">
    <source>
        <dbReference type="ARBA" id="ARBA00013120"/>
    </source>
</evidence>
<dbReference type="SUPFAM" id="SSF55347">
    <property type="entry name" value="Glyceraldehyde-3-phosphate dehydrogenase-like, C-terminal domain"/>
    <property type="match status" value="1"/>
</dbReference>
<keyword evidence="9" id="KW-0457">Lysine biosynthesis</keyword>
<feature type="active site" description="Acyl-thioester intermediate" evidence="13">
    <location>
        <position position="131"/>
    </location>
</feature>
<gene>
    <name evidence="15" type="ORF">phytr_1370</name>
</gene>
<dbReference type="PIRSF" id="PIRSF000148">
    <property type="entry name" value="ASA_dh"/>
    <property type="match status" value="1"/>
</dbReference>
<name>A0A2P1P765_9RICK</name>
<evidence type="ECO:0000256" key="12">
    <source>
        <dbReference type="NCBIfam" id="TIGR01296"/>
    </source>
</evidence>
<keyword evidence="5" id="KW-0791">Threonine biosynthesis</keyword>
<dbReference type="InterPro" id="IPR005986">
    <property type="entry name" value="Asp_semialdehyde_DH_beta"/>
</dbReference>
<evidence type="ECO:0000313" key="16">
    <source>
        <dbReference type="Proteomes" id="UP000241762"/>
    </source>
</evidence>
<evidence type="ECO:0000256" key="4">
    <source>
        <dbReference type="ARBA" id="ARBA00022605"/>
    </source>
</evidence>
<dbReference type="SMART" id="SM00859">
    <property type="entry name" value="Semialdhyde_dh"/>
    <property type="match status" value="1"/>
</dbReference>
<dbReference type="Gene3D" id="3.30.360.10">
    <property type="entry name" value="Dihydrodipicolinate Reductase, domain 2"/>
    <property type="match status" value="1"/>
</dbReference>
<dbReference type="GO" id="GO:0009089">
    <property type="term" value="P:lysine biosynthetic process via diaminopimelate"/>
    <property type="evidence" value="ECO:0007669"/>
    <property type="project" value="UniProtKB-UniRule"/>
</dbReference>